<reference evidence="2" key="4">
    <citation type="journal article" date="2015" name="G3 (Bethesda)">
        <title>Genome sequences of three phytopathogenic species of the Magnaporthaceae family of fungi.</title>
        <authorList>
            <person name="Okagaki L.H."/>
            <person name="Nunes C.C."/>
            <person name="Sailsbery J."/>
            <person name="Clay B."/>
            <person name="Brown D."/>
            <person name="John T."/>
            <person name="Oh Y."/>
            <person name="Young N."/>
            <person name="Fitzgerald M."/>
            <person name="Haas B.J."/>
            <person name="Zeng Q."/>
            <person name="Young S."/>
            <person name="Adiconis X."/>
            <person name="Fan L."/>
            <person name="Levin J.Z."/>
            <person name="Mitchell T.K."/>
            <person name="Okubara P.A."/>
            <person name="Farman M.L."/>
            <person name="Kohn L.M."/>
            <person name="Birren B."/>
            <person name="Ma L.-J."/>
            <person name="Dean R.A."/>
        </authorList>
    </citation>
    <scope>NUCLEOTIDE SEQUENCE</scope>
    <source>
        <strain evidence="2">ATCC 64411 / 73-15</strain>
    </source>
</reference>
<dbReference type="EnsemblFungi" id="MAPG_01155T0">
    <property type="protein sequence ID" value="MAPG_01155T0"/>
    <property type="gene ID" value="MAPG_01155"/>
</dbReference>
<dbReference type="STRING" id="644358.A0A0C4DMY7"/>
<dbReference type="OrthoDB" id="5385189at2759"/>
<evidence type="ECO:0000313" key="2">
    <source>
        <dbReference type="EnsemblFungi" id="MAPG_01155T0"/>
    </source>
</evidence>
<gene>
    <name evidence="1" type="ORF">MAPG_01155</name>
</gene>
<dbReference type="eggNOG" id="ENOG502SE0J">
    <property type="taxonomic scope" value="Eukaryota"/>
</dbReference>
<accession>A0A0C4DMY7</accession>
<dbReference type="AlphaFoldDB" id="A0A0C4DMY7"/>
<organism evidence="2 3">
    <name type="scientific">Magnaporthiopsis poae (strain ATCC 64411 / 73-15)</name>
    <name type="common">Kentucky bluegrass fungus</name>
    <name type="synonym">Magnaporthe poae</name>
    <dbReference type="NCBI Taxonomy" id="644358"/>
    <lineage>
        <taxon>Eukaryota</taxon>
        <taxon>Fungi</taxon>
        <taxon>Dikarya</taxon>
        <taxon>Ascomycota</taxon>
        <taxon>Pezizomycotina</taxon>
        <taxon>Sordariomycetes</taxon>
        <taxon>Sordariomycetidae</taxon>
        <taxon>Magnaporthales</taxon>
        <taxon>Magnaporthaceae</taxon>
        <taxon>Magnaporthiopsis</taxon>
    </lineage>
</organism>
<dbReference type="VEuPathDB" id="FungiDB:MAPG_01155"/>
<dbReference type="EMBL" id="ADBL01000272">
    <property type="status" value="NOT_ANNOTATED_CDS"/>
    <property type="molecule type" value="Genomic_DNA"/>
</dbReference>
<evidence type="ECO:0008006" key="4">
    <source>
        <dbReference type="Google" id="ProtNLM"/>
    </source>
</evidence>
<protein>
    <recommendedName>
        <fullName evidence="4">Cytoskeleton-associated protein</fullName>
    </recommendedName>
</protein>
<reference evidence="2" key="5">
    <citation type="submission" date="2015-06" db="UniProtKB">
        <authorList>
            <consortium name="EnsemblFungi"/>
        </authorList>
    </citation>
    <scope>IDENTIFICATION</scope>
    <source>
        <strain evidence="2">ATCC 64411</strain>
    </source>
</reference>
<proteinExistence type="predicted"/>
<sequence>MRQARIFTVENSVRTADISSLIDVATMGLLGFARDGRVIAASLSIGSVILLVGIRKVLEHIREQNEIKTSPPKPRYITQETEDSLKLNTLESLLGHYNFAIRETAAKIICDRALNETESVDYLLWGITRPDYDERMRSLRMLALITDQNSLHILHTDKAYSALVRSLELCAEESSRRKLDDMYYDDYYLRDMSEKFCLMFIIQLLNKYDPEKLVKAKFIEKWLVKQQWGDTDEERQHNFAQYMSHRHNRICEICRRIRDTRGGYEALQRAKLIAVDGDGEQEAIEEAGEINGIRIVLSITGEGVDLREVESFQPRVLEQSVEEQRLRRQHREAMVLNDGTRPLGRGDIIERGHD</sequence>
<evidence type="ECO:0000313" key="1">
    <source>
        <dbReference type="EMBL" id="KLU82078.1"/>
    </source>
</evidence>
<reference evidence="1" key="1">
    <citation type="submission" date="2010-05" db="EMBL/GenBank/DDBJ databases">
        <title>The Genome Sequence of Magnaporthe poae strain ATCC 64411.</title>
        <authorList>
            <consortium name="The Broad Institute Genome Sequencing Platform"/>
            <consortium name="Broad Institute Genome Sequencing Center for Infectious Disease"/>
            <person name="Ma L.-J."/>
            <person name="Dead R."/>
            <person name="Young S."/>
            <person name="Zeng Q."/>
            <person name="Koehrsen M."/>
            <person name="Alvarado L."/>
            <person name="Berlin A."/>
            <person name="Chapman S.B."/>
            <person name="Chen Z."/>
            <person name="Freedman E."/>
            <person name="Gellesch M."/>
            <person name="Goldberg J."/>
            <person name="Griggs A."/>
            <person name="Gujja S."/>
            <person name="Heilman E.R."/>
            <person name="Heiman D."/>
            <person name="Hepburn T."/>
            <person name="Howarth C."/>
            <person name="Jen D."/>
            <person name="Larson L."/>
            <person name="Mehta T."/>
            <person name="Neiman D."/>
            <person name="Pearson M."/>
            <person name="Roberts A."/>
            <person name="Saif S."/>
            <person name="Shea T."/>
            <person name="Shenoy N."/>
            <person name="Sisk P."/>
            <person name="Stolte C."/>
            <person name="Sykes S."/>
            <person name="Walk T."/>
            <person name="White J."/>
            <person name="Yandava C."/>
            <person name="Haas B."/>
            <person name="Nusbaum C."/>
            <person name="Birren B."/>
        </authorList>
    </citation>
    <scope>NUCLEOTIDE SEQUENCE</scope>
    <source>
        <strain evidence="1">ATCC 64411</strain>
    </source>
</reference>
<keyword evidence="3" id="KW-1185">Reference proteome</keyword>
<reference evidence="1" key="3">
    <citation type="submission" date="2011-03" db="EMBL/GenBank/DDBJ databases">
        <title>Annotation of Magnaporthe poae ATCC 64411.</title>
        <authorList>
            <person name="Ma L.-J."/>
            <person name="Dead R."/>
            <person name="Young S.K."/>
            <person name="Zeng Q."/>
            <person name="Gargeya S."/>
            <person name="Fitzgerald M."/>
            <person name="Haas B."/>
            <person name="Abouelleil A."/>
            <person name="Alvarado L."/>
            <person name="Arachchi H.M."/>
            <person name="Berlin A."/>
            <person name="Brown A."/>
            <person name="Chapman S.B."/>
            <person name="Chen Z."/>
            <person name="Dunbar C."/>
            <person name="Freedman E."/>
            <person name="Gearin G."/>
            <person name="Gellesch M."/>
            <person name="Goldberg J."/>
            <person name="Griggs A."/>
            <person name="Gujja S."/>
            <person name="Heiman D."/>
            <person name="Howarth C."/>
            <person name="Larson L."/>
            <person name="Lui A."/>
            <person name="MacDonald P.J.P."/>
            <person name="Mehta T."/>
            <person name="Montmayeur A."/>
            <person name="Murphy C."/>
            <person name="Neiman D."/>
            <person name="Pearson M."/>
            <person name="Priest M."/>
            <person name="Roberts A."/>
            <person name="Saif S."/>
            <person name="Shea T."/>
            <person name="Shenoy N."/>
            <person name="Sisk P."/>
            <person name="Stolte C."/>
            <person name="Sykes S."/>
            <person name="Yandava C."/>
            <person name="Wortman J."/>
            <person name="Nusbaum C."/>
            <person name="Birren B."/>
        </authorList>
    </citation>
    <scope>NUCLEOTIDE SEQUENCE</scope>
    <source>
        <strain evidence="1">ATCC 64411</strain>
    </source>
</reference>
<dbReference type="EMBL" id="GL876966">
    <property type="protein sequence ID" value="KLU82078.1"/>
    <property type="molecule type" value="Genomic_DNA"/>
</dbReference>
<evidence type="ECO:0000313" key="3">
    <source>
        <dbReference type="Proteomes" id="UP000011715"/>
    </source>
</evidence>
<dbReference type="Proteomes" id="UP000011715">
    <property type="component" value="Unassembled WGS sequence"/>
</dbReference>
<reference evidence="3" key="2">
    <citation type="submission" date="2010-05" db="EMBL/GenBank/DDBJ databases">
        <title>The genome sequence of Magnaporthe poae strain ATCC 64411.</title>
        <authorList>
            <person name="Ma L.-J."/>
            <person name="Dead R."/>
            <person name="Young S."/>
            <person name="Zeng Q."/>
            <person name="Koehrsen M."/>
            <person name="Alvarado L."/>
            <person name="Berlin A."/>
            <person name="Chapman S.B."/>
            <person name="Chen Z."/>
            <person name="Freedman E."/>
            <person name="Gellesch M."/>
            <person name="Goldberg J."/>
            <person name="Griggs A."/>
            <person name="Gujja S."/>
            <person name="Heilman E.R."/>
            <person name="Heiman D."/>
            <person name="Hepburn T."/>
            <person name="Howarth C."/>
            <person name="Jen D."/>
            <person name="Larson L."/>
            <person name="Mehta T."/>
            <person name="Neiman D."/>
            <person name="Pearson M."/>
            <person name="Roberts A."/>
            <person name="Saif S."/>
            <person name="Shea T."/>
            <person name="Shenoy N."/>
            <person name="Sisk P."/>
            <person name="Stolte C."/>
            <person name="Sykes S."/>
            <person name="Walk T."/>
            <person name="White J."/>
            <person name="Yandava C."/>
            <person name="Haas B."/>
            <person name="Nusbaum C."/>
            <person name="Birren B."/>
        </authorList>
    </citation>
    <scope>NUCLEOTIDE SEQUENCE [LARGE SCALE GENOMIC DNA]</scope>
    <source>
        <strain evidence="3">ATCC 64411 / 73-15</strain>
    </source>
</reference>
<dbReference type="OMA" id="EPKTQYI"/>
<name>A0A0C4DMY7_MAGP6</name>